<sequence length="171" mass="19085">MIEWLTNRPARAATAAVVAKLYQGRWTVEALFHRLTMVLGCEVDTRGYPPAALFGFCVALAASNAYATIRAAVRGEHGHETAETLSDFYVAAELERTVEGMNVAVPDEAWEPIPGWTAEEMGAWLRSIMRQARLERYEKAKRGPKKPKPRRTRFAAKKHVATSRLISGEQT</sequence>
<accession>A0A225D049</accession>
<evidence type="ECO:0008006" key="4">
    <source>
        <dbReference type="Google" id="ProtNLM"/>
    </source>
</evidence>
<protein>
    <recommendedName>
        <fullName evidence="4">Transposase IS4-like domain-containing protein</fullName>
    </recommendedName>
</protein>
<evidence type="ECO:0000313" key="3">
    <source>
        <dbReference type="Proteomes" id="UP000214646"/>
    </source>
</evidence>
<evidence type="ECO:0000313" key="2">
    <source>
        <dbReference type="EMBL" id="OWK34882.1"/>
    </source>
</evidence>
<organism evidence="2 3">
    <name type="scientific">Fimbriiglobus ruber</name>
    <dbReference type="NCBI Taxonomy" id="1908690"/>
    <lineage>
        <taxon>Bacteria</taxon>
        <taxon>Pseudomonadati</taxon>
        <taxon>Planctomycetota</taxon>
        <taxon>Planctomycetia</taxon>
        <taxon>Gemmatales</taxon>
        <taxon>Gemmataceae</taxon>
        <taxon>Fimbriiglobus</taxon>
    </lineage>
</organism>
<comment type="caution">
    <text evidence="2">The sequence shown here is derived from an EMBL/GenBank/DDBJ whole genome shotgun (WGS) entry which is preliminary data.</text>
</comment>
<reference evidence="3" key="1">
    <citation type="submission" date="2017-06" db="EMBL/GenBank/DDBJ databases">
        <title>Genome analysis of Fimbriiglobus ruber SP5, the first member of the order Planctomycetales with confirmed chitinolytic capability.</title>
        <authorList>
            <person name="Ravin N.V."/>
            <person name="Rakitin A.L."/>
            <person name="Ivanova A.A."/>
            <person name="Beletsky A.V."/>
            <person name="Kulichevskaya I.S."/>
            <person name="Mardanov A.V."/>
            <person name="Dedysh S.N."/>
        </authorList>
    </citation>
    <scope>NUCLEOTIDE SEQUENCE [LARGE SCALE GENOMIC DNA]</scope>
    <source>
        <strain evidence="3">SP5</strain>
    </source>
</reference>
<dbReference type="AlphaFoldDB" id="A0A225D049"/>
<dbReference type="Proteomes" id="UP000214646">
    <property type="component" value="Unassembled WGS sequence"/>
</dbReference>
<feature type="region of interest" description="Disordered" evidence="1">
    <location>
        <begin position="136"/>
        <end position="171"/>
    </location>
</feature>
<proteinExistence type="predicted"/>
<feature type="compositionally biased region" description="Basic residues" evidence="1">
    <location>
        <begin position="142"/>
        <end position="161"/>
    </location>
</feature>
<keyword evidence="3" id="KW-1185">Reference proteome</keyword>
<evidence type="ECO:0000256" key="1">
    <source>
        <dbReference type="SAM" id="MobiDB-lite"/>
    </source>
</evidence>
<gene>
    <name evidence="2" type="ORF">FRUB_09724</name>
</gene>
<dbReference type="EMBL" id="NIDE01000019">
    <property type="protein sequence ID" value="OWK34882.1"/>
    <property type="molecule type" value="Genomic_DNA"/>
</dbReference>
<name>A0A225D049_9BACT</name>